<proteinExistence type="predicted"/>
<reference evidence="2 3" key="1">
    <citation type="submission" date="2021-10" db="EMBL/GenBank/DDBJ databases">
        <title>Draft genome of Aestuariibacter halophilus JC2043.</title>
        <authorList>
            <person name="Emsley S.A."/>
            <person name="Pfannmuller K.M."/>
            <person name="Ushijima B."/>
            <person name="Saw J.H."/>
            <person name="Videau P."/>
        </authorList>
    </citation>
    <scope>NUCLEOTIDE SEQUENCE [LARGE SCALE GENOMIC DNA]</scope>
    <source>
        <strain evidence="2 3">JC2043</strain>
    </source>
</reference>
<keyword evidence="3" id="KW-1185">Reference proteome</keyword>
<feature type="transmembrane region" description="Helical" evidence="1">
    <location>
        <begin position="336"/>
        <end position="355"/>
    </location>
</feature>
<protein>
    <recommendedName>
        <fullName evidence="4">DUF2029 domain-containing protein</fullName>
    </recommendedName>
</protein>
<feature type="transmembrane region" description="Helical" evidence="1">
    <location>
        <begin position="189"/>
        <end position="210"/>
    </location>
</feature>
<sequence>MKPYTVFFEWQIVLLESLVVIGLSIFLGILATRVFVRHQDRMATVISFLILCFYTKVATFFPLVPFFPDTLGFAELVESNDIHSSSLGVILYYWVSTPLRWLSGFQIELFLYLQQCVYLLGCILIWLAWRGFRENYGATPGNYSLYLFLVLLYPSTIMFIAMPLREYLMILGFGLFLYGLYRFQYNRSWGWLIAGGIITIMVRPQLVILYPLMMLVATQKSLFKLSLLGGLLLALLVPVFEWVTGYHFEPSFFAFLRERGTTHYAASGMTYGQVDWKTYWDILLDLPALFLQFVLSPLPVMHSVNPFQLKLMLLDVMFVMTVLAGAILCRSRASTPLIRIFIVVGVIFSIWEFYLGGAVRHRMPLVLMLLPVATAYYTYLGERIRSGFENKYTKG</sequence>
<organism evidence="2 3">
    <name type="scientific">Fluctibacter halophilus</name>
    <dbReference type="NCBI Taxonomy" id="226011"/>
    <lineage>
        <taxon>Bacteria</taxon>
        <taxon>Pseudomonadati</taxon>
        <taxon>Pseudomonadota</taxon>
        <taxon>Gammaproteobacteria</taxon>
        <taxon>Alteromonadales</taxon>
        <taxon>Alteromonadaceae</taxon>
        <taxon>Fluctibacter</taxon>
    </lineage>
</organism>
<dbReference type="EMBL" id="JAJEWP010000001">
    <property type="protein sequence ID" value="MCC2614823.1"/>
    <property type="molecule type" value="Genomic_DNA"/>
</dbReference>
<dbReference type="Proteomes" id="UP001520878">
    <property type="component" value="Unassembled WGS sequence"/>
</dbReference>
<name>A0ABS8G2Z7_9ALTE</name>
<feature type="transmembrane region" description="Helical" evidence="1">
    <location>
        <begin position="361"/>
        <end position="380"/>
    </location>
</feature>
<evidence type="ECO:0000313" key="2">
    <source>
        <dbReference type="EMBL" id="MCC2614823.1"/>
    </source>
</evidence>
<evidence type="ECO:0000313" key="3">
    <source>
        <dbReference type="Proteomes" id="UP001520878"/>
    </source>
</evidence>
<keyword evidence="1" id="KW-0812">Transmembrane</keyword>
<feature type="transmembrane region" description="Helical" evidence="1">
    <location>
        <begin position="222"/>
        <end position="243"/>
    </location>
</feature>
<comment type="caution">
    <text evidence="2">The sequence shown here is derived from an EMBL/GenBank/DDBJ whole genome shotgun (WGS) entry which is preliminary data.</text>
</comment>
<feature type="transmembrane region" description="Helical" evidence="1">
    <location>
        <begin position="43"/>
        <end position="64"/>
    </location>
</feature>
<feature type="transmembrane region" description="Helical" evidence="1">
    <location>
        <begin position="307"/>
        <end position="329"/>
    </location>
</feature>
<feature type="transmembrane region" description="Helical" evidence="1">
    <location>
        <begin position="12"/>
        <end position="36"/>
    </location>
</feature>
<dbReference type="RefSeq" id="WP_229156739.1">
    <property type="nucleotide sequence ID" value="NZ_JAJEWP010000001.1"/>
</dbReference>
<keyword evidence="1" id="KW-1133">Transmembrane helix</keyword>
<feature type="transmembrane region" description="Helical" evidence="1">
    <location>
        <begin position="109"/>
        <end position="129"/>
    </location>
</feature>
<accession>A0ABS8G2Z7</accession>
<evidence type="ECO:0008006" key="4">
    <source>
        <dbReference type="Google" id="ProtNLM"/>
    </source>
</evidence>
<evidence type="ECO:0000256" key="1">
    <source>
        <dbReference type="SAM" id="Phobius"/>
    </source>
</evidence>
<gene>
    <name evidence="2" type="ORF">LJ739_01045</name>
</gene>
<keyword evidence="1" id="KW-0472">Membrane</keyword>
<feature type="transmembrane region" description="Helical" evidence="1">
    <location>
        <begin position="141"/>
        <end position="160"/>
    </location>
</feature>